<keyword evidence="1" id="KW-0175">Coiled coil</keyword>
<feature type="region of interest" description="Disordered" evidence="2">
    <location>
        <begin position="406"/>
        <end position="425"/>
    </location>
</feature>
<feature type="region of interest" description="Disordered" evidence="2">
    <location>
        <begin position="446"/>
        <end position="563"/>
    </location>
</feature>
<dbReference type="InterPro" id="IPR008775">
    <property type="entry name" value="Phytyl_CoA_dOase-like"/>
</dbReference>
<feature type="region of interest" description="Disordered" evidence="2">
    <location>
        <begin position="1"/>
        <end position="27"/>
    </location>
</feature>
<name>A0AAD2PUX3_9STRA</name>
<evidence type="ECO:0000256" key="1">
    <source>
        <dbReference type="SAM" id="Coils"/>
    </source>
</evidence>
<dbReference type="PANTHER" id="PTHR37563">
    <property type="entry name" value="PHYTANOYL-COA DIOXYGENASE FAMILY PROTEIN (AFU_ORTHOLOGUE AFUA_2G03330)"/>
    <property type="match status" value="1"/>
</dbReference>
<feature type="region of interest" description="Disordered" evidence="2">
    <location>
        <begin position="273"/>
        <end position="310"/>
    </location>
</feature>
<evidence type="ECO:0000313" key="3">
    <source>
        <dbReference type="EMBL" id="CAJ1953118.1"/>
    </source>
</evidence>
<dbReference type="Gene3D" id="2.60.120.620">
    <property type="entry name" value="q2cbj1_9rhob like domain"/>
    <property type="match status" value="1"/>
</dbReference>
<dbReference type="Proteomes" id="UP001295423">
    <property type="component" value="Unassembled WGS sequence"/>
</dbReference>
<organism evidence="3 4">
    <name type="scientific">Cylindrotheca closterium</name>
    <dbReference type="NCBI Taxonomy" id="2856"/>
    <lineage>
        <taxon>Eukaryota</taxon>
        <taxon>Sar</taxon>
        <taxon>Stramenopiles</taxon>
        <taxon>Ochrophyta</taxon>
        <taxon>Bacillariophyta</taxon>
        <taxon>Bacillariophyceae</taxon>
        <taxon>Bacillariophycidae</taxon>
        <taxon>Bacillariales</taxon>
        <taxon>Bacillariaceae</taxon>
        <taxon>Cylindrotheca</taxon>
    </lineage>
</organism>
<dbReference type="Pfam" id="PF05721">
    <property type="entry name" value="PhyH"/>
    <property type="match status" value="1"/>
</dbReference>
<dbReference type="InterPro" id="IPR051961">
    <property type="entry name" value="Fungal_Metabolite_Diox"/>
</dbReference>
<evidence type="ECO:0000313" key="4">
    <source>
        <dbReference type="Proteomes" id="UP001295423"/>
    </source>
</evidence>
<feature type="region of interest" description="Disordered" evidence="2">
    <location>
        <begin position="871"/>
        <end position="894"/>
    </location>
</feature>
<feature type="compositionally biased region" description="Basic and acidic residues" evidence="2">
    <location>
        <begin position="1"/>
        <end position="11"/>
    </location>
</feature>
<gene>
    <name evidence="3" type="ORF">CYCCA115_LOCUS13879</name>
</gene>
<feature type="compositionally biased region" description="Polar residues" evidence="2">
    <location>
        <begin position="297"/>
        <end position="307"/>
    </location>
</feature>
<comment type="caution">
    <text evidence="3">The sequence shown here is derived from an EMBL/GenBank/DDBJ whole genome shotgun (WGS) entry which is preliminary data.</text>
</comment>
<sequence>MARSTTKDNRTRAGRAGSQPKKKSKPTIFKCPFTEQNVYIERATLADLKSKSTYHSNGKKRLWILSSSQLRHELYADAAQAIASREQALLPSFGGRSWEVTCCMSEENSNTLFRAWKGKMELAVLPHVMEKIPDPPRWPGRKSQQLDEYFENDDDQSIVNLQSREVSTLSSVAWDLKHLYPVPVVSTKWLSPCRKNFTSRKMAWDHATELAKKEILIDKHILGIGATGKLLQPTIPSAPMALKIGKLRFERDGLWVVNQELTWQEDRQVVLEEEQAEDEARKETAGKKSKREKKRNSAGNNHGSGQQEIEIDSKQVYGWNSKKAMKTAPLSYGARKLEYREEKQNGLVGTKLTLKQAKSELRELWKTLSENEQTHWKERLSSSLACEGMSTESSGESCVEDIKQGEGDVENSNHKKSNSSSKNCATEIRVPHISATSQYLATLKSLTPSNMTPEPQVAVPKGVEEKNGEKSVTASQLRVLHRSSEVNSVTTLQTPQDSNEKKNADGSIRPNEAATNEGSVRPVESAKARDQNNKTSSIVQVSTRQSRGRQRSSRRKHPTDKAKQRWCLNDEQMELCYTSCMSHYEDVMRTVKARDLARELADGFDVLRERGRGRFDMELPAFDTEAFSFLIDLQKAPWMPIVKCILGEEVSLIHKGCFLSLPDAETQVYHQDGVHLNSQTQKPCHAINVFVPLVDLTPRNGPTEFCLGSHILGNEGFDKDFVEIPKPTAGTPVIFDYRLGHRGLGNSSSKCRPIVYCTYARGAVDGKEFRDSVNFSKRRYHKIGELTQKPLSREERRLNRKRSLESRQIKAEAKKIAKLEQQQTLAKGKENEVEKQNFVKSSVVSRPQNFDFPTDQNEWQANVAIEKIYSSEGKKTAEPCHLPPPVTTGDNQSD</sequence>
<accession>A0AAD2PUX3</accession>
<dbReference type="AlphaFoldDB" id="A0AAD2PUX3"/>
<dbReference type="SUPFAM" id="SSF51197">
    <property type="entry name" value="Clavaminate synthase-like"/>
    <property type="match status" value="1"/>
</dbReference>
<feature type="coiled-coil region" evidence="1">
    <location>
        <begin position="802"/>
        <end position="836"/>
    </location>
</feature>
<evidence type="ECO:0000256" key="2">
    <source>
        <dbReference type="SAM" id="MobiDB-lite"/>
    </source>
</evidence>
<feature type="compositionally biased region" description="Polar residues" evidence="2">
    <location>
        <begin position="485"/>
        <end position="497"/>
    </location>
</feature>
<proteinExistence type="predicted"/>
<dbReference type="EMBL" id="CAKOGP040001819">
    <property type="protein sequence ID" value="CAJ1953118.1"/>
    <property type="molecule type" value="Genomic_DNA"/>
</dbReference>
<feature type="compositionally biased region" description="Basic residues" evidence="2">
    <location>
        <begin position="546"/>
        <end position="558"/>
    </location>
</feature>
<dbReference type="PANTHER" id="PTHR37563:SF2">
    <property type="entry name" value="PHYTANOYL-COA DIOXYGENASE FAMILY PROTEIN (AFU_ORTHOLOGUE AFUA_2G03330)"/>
    <property type="match status" value="1"/>
</dbReference>
<protein>
    <submittedName>
        <fullName evidence="3">Uncharacterized protein</fullName>
    </submittedName>
</protein>
<keyword evidence="4" id="KW-1185">Reference proteome</keyword>
<reference evidence="3" key="1">
    <citation type="submission" date="2023-08" db="EMBL/GenBank/DDBJ databases">
        <authorList>
            <person name="Audoor S."/>
            <person name="Bilcke G."/>
        </authorList>
    </citation>
    <scope>NUCLEOTIDE SEQUENCE</scope>
</reference>
<feature type="compositionally biased region" description="Basic residues" evidence="2">
    <location>
        <begin position="287"/>
        <end position="296"/>
    </location>
</feature>